<proteinExistence type="predicted"/>
<accession>A0A099NT40</accession>
<organism evidence="2 3">
    <name type="scientific">Pichia kudriavzevii</name>
    <name type="common">Yeast</name>
    <name type="synonym">Issatchenkia orientalis</name>
    <dbReference type="NCBI Taxonomy" id="4909"/>
    <lineage>
        <taxon>Eukaryota</taxon>
        <taxon>Fungi</taxon>
        <taxon>Dikarya</taxon>
        <taxon>Ascomycota</taxon>
        <taxon>Saccharomycotina</taxon>
        <taxon>Pichiomycetes</taxon>
        <taxon>Pichiales</taxon>
        <taxon>Pichiaceae</taxon>
        <taxon>Pichia</taxon>
    </lineage>
</organism>
<feature type="compositionally biased region" description="Polar residues" evidence="1">
    <location>
        <begin position="135"/>
        <end position="147"/>
    </location>
</feature>
<dbReference type="AlphaFoldDB" id="A0A099NT40"/>
<sequence>MIQQIPTDFSVATNAILSPQDEKLFDSFLERTQQFVVTCKSKTPNEKVVQRFPLYFGTTEDEINPHRKMALRMRRLSKDVHYNTPKSVQNQPRSNTKVSPIMNKHVQHQTMKKQVDEGITRDKPQDSTKGLPDTANPSSVPDASNKS</sequence>
<protein>
    <submittedName>
        <fullName evidence="2">Uncharacterized protein</fullName>
    </submittedName>
</protein>
<feature type="compositionally biased region" description="Basic and acidic residues" evidence="1">
    <location>
        <begin position="113"/>
        <end position="126"/>
    </location>
</feature>
<feature type="compositionally biased region" description="Polar residues" evidence="1">
    <location>
        <begin position="84"/>
        <end position="98"/>
    </location>
</feature>
<evidence type="ECO:0000313" key="2">
    <source>
        <dbReference type="EMBL" id="KGK35082.1"/>
    </source>
</evidence>
<comment type="caution">
    <text evidence="2">The sequence shown here is derived from an EMBL/GenBank/DDBJ whole genome shotgun (WGS) entry which is preliminary data.</text>
</comment>
<gene>
    <name evidence="2" type="ORF">JL09_g5768</name>
</gene>
<dbReference type="VEuPathDB" id="FungiDB:C5L36_0A08810"/>
<feature type="non-terminal residue" evidence="2">
    <location>
        <position position="147"/>
    </location>
</feature>
<dbReference type="HOGENOM" id="CLU_1772501_0_0_1"/>
<evidence type="ECO:0000256" key="1">
    <source>
        <dbReference type="SAM" id="MobiDB-lite"/>
    </source>
</evidence>
<reference evidence="3" key="1">
    <citation type="journal article" date="2014" name="Microb. Cell Fact.">
        <title>Exploiting Issatchenkia orientalis SD108 for succinic acid production.</title>
        <authorList>
            <person name="Xiao H."/>
            <person name="Shao Z."/>
            <person name="Jiang Y."/>
            <person name="Dole S."/>
            <person name="Zhao H."/>
        </authorList>
    </citation>
    <scope>NUCLEOTIDE SEQUENCE [LARGE SCALE GENOMIC DNA]</scope>
    <source>
        <strain evidence="3">SD108</strain>
    </source>
</reference>
<name>A0A099NT40_PICKU</name>
<feature type="region of interest" description="Disordered" evidence="1">
    <location>
        <begin position="80"/>
        <end position="147"/>
    </location>
</feature>
<evidence type="ECO:0000313" key="3">
    <source>
        <dbReference type="Proteomes" id="UP000029867"/>
    </source>
</evidence>
<dbReference type="Proteomes" id="UP000029867">
    <property type="component" value="Unassembled WGS sequence"/>
</dbReference>
<dbReference type="EMBL" id="JQFK01000987">
    <property type="protein sequence ID" value="KGK35082.1"/>
    <property type="molecule type" value="Genomic_DNA"/>
</dbReference>